<evidence type="ECO:0000259" key="2">
    <source>
        <dbReference type="Pfam" id="PF14024"/>
    </source>
</evidence>
<proteinExistence type="predicted"/>
<keyword evidence="4" id="KW-1185">Reference proteome</keyword>
<dbReference type="InterPro" id="IPR025334">
    <property type="entry name" value="DUF4240"/>
</dbReference>
<accession>A0A918D538</accession>
<evidence type="ECO:0000259" key="1">
    <source>
        <dbReference type="Pfam" id="PF09346"/>
    </source>
</evidence>
<name>A0A918D538_9ACTN</name>
<dbReference type="InterPro" id="IPR018958">
    <property type="entry name" value="Knr4/Smi1-like_dom"/>
</dbReference>
<dbReference type="EMBL" id="BMMM01000006">
    <property type="protein sequence ID" value="GGN66904.1"/>
    <property type="molecule type" value="Genomic_DNA"/>
</dbReference>
<protein>
    <recommendedName>
        <fullName evidence="5">Knr4/Smi1-like domain-containing protein</fullName>
    </recommendedName>
</protein>
<evidence type="ECO:0008006" key="5">
    <source>
        <dbReference type="Google" id="ProtNLM"/>
    </source>
</evidence>
<dbReference type="Pfam" id="PF14024">
    <property type="entry name" value="DUF4240"/>
    <property type="match status" value="1"/>
</dbReference>
<feature type="domain" description="DUF4240" evidence="2">
    <location>
        <begin position="5"/>
        <end position="120"/>
    </location>
</feature>
<reference evidence="3 4" key="1">
    <citation type="journal article" date="2014" name="Int. J. Syst. Evol. Microbiol.">
        <title>Complete genome sequence of Corynebacterium casei LMG S-19264T (=DSM 44701T), isolated from a smear-ripened cheese.</title>
        <authorList>
            <consortium name="US DOE Joint Genome Institute (JGI-PGF)"/>
            <person name="Walter F."/>
            <person name="Albersmeier A."/>
            <person name="Kalinowski J."/>
            <person name="Ruckert C."/>
        </authorList>
    </citation>
    <scope>NUCLEOTIDE SEQUENCE [LARGE SCALE GENOMIC DNA]</scope>
    <source>
        <strain evidence="3 4">CGMCC 4.7111</strain>
    </source>
</reference>
<feature type="domain" description="Knr4/Smi1-like" evidence="1">
    <location>
        <begin position="170"/>
        <end position="277"/>
    </location>
</feature>
<dbReference type="InterPro" id="IPR037883">
    <property type="entry name" value="Knr4/Smi1-like_sf"/>
</dbReference>
<organism evidence="3 4">
    <name type="scientific">Streptomyces albiflavescens</name>
    <dbReference type="NCBI Taxonomy" id="1623582"/>
    <lineage>
        <taxon>Bacteria</taxon>
        <taxon>Bacillati</taxon>
        <taxon>Actinomycetota</taxon>
        <taxon>Actinomycetes</taxon>
        <taxon>Kitasatosporales</taxon>
        <taxon>Streptomycetaceae</taxon>
        <taxon>Streptomyces</taxon>
    </lineage>
</organism>
<dbReference type="Pfam" id="PF09346">
    <property type="entry name" value="SMI1_KNR4"/>
    <property type="match status" value="1"/>
</dbReference>
<dbReference type="AlphaFoldDB" id="A0A918D538"/>
<comment type="caution">
    <text evidence="3">The sequence shown here is derived from an EMBL/GenBank/DDBJ whole genome shotgun (WGS) entry which is preliminary data.</text>
</comment>
<evidence type="ECO:0000313" key="4">
    <source>
        <dbReference type="Proteomes" id="UP000600365"/>
    </source>
</evidence>
<dbReference type="Proteomes" id="UP000600365">
    <property type="component" value="Unassembled WGS sequence"/>
</dbReference>
<evidence type="ECO:0000313" key="3">
    <source>
        <dbReference type="EMBL" id="GGN66904.1"/>
    </source>
</evidence>
<gene>
    <name evidence="3" type="ORF">GCM10011579_038790</name>
</gene>
<dbReference type="SUPFAM" id="SSF160631">
    <property type="entry name" value="SMI1/KNR4-like"/>
    <property type="match status" value="1"/>
</dbReference>
<sequence length="323" mass="35894">MMAGMDEDAFWALIEESRPSGPDPDADGLAAALTARLAAGPVSLIAEFAEQLAWTLYRLDLQEYGRGLSGDAFLYTRAAVVADGRETYRRVLLDPARFTTYAAGLKWAESLLYVPDRAYKAVTGQEWDRGTRYSYESYSNRAGWGRQAMTDDELVEAVRTRVADRDLPPPAMPEDIAAVERAVGRPMPQLLRRLYLEVANGGFGVWECLSLTDTGNWFSDERDMIEAHRLFSAKDDSGIPATPEGVVPLMDRGCCMWTMVDFSTPEGCVWDWDANDCCVLVPTTLTLARWLTGWLEGWIVPGPYSPFRIHADGCPDRQPSVSS</sequence>